<feature type="domain" description="NET" evidence="3">
    <location>
        <begin position="208"/>
        <end position="289"/>
    </location>
</feature>
<dbReference type="RefSeq" id="XP_027102015.2">
    <property type="nucleotide sequence ID" value="XM_027246214.2"/>
</dbReference>
<accession>A0A6P6VHJ4</accession>
<protein>
    <submittedName>
        <fullName evidence="5">Uncharacterized protein isoform X1</fullName>
    </submittedName>
</protein>
<proteinExistence type="predicted"/>
<keyword evidence="2" id="KW-0804">Transcription</keyword>
<reference evidence="5" key="2">
    <citation type="submission" date="2025-08" db="UniProtKB">
        <authorList>
            <consortium name="RefSeq"/>
        </authorList>
    </citation>
    <scope>IDENTIFICATION</scope>
    <source>
        <tissue evidence="5">Leaves</tissue>
    </source>
</reference>
<evidence type="ECO:0000256" key="2">
    <source>
        <dbReference type="ARBA" id="ARBA00023163"/>
    </source>
</evidence>
<dbReference type="OrthoDB" id="21449at2759"/>
<keyword evidence="1" id="KW-0805">Transcription regulation</keyword>
<organism evidence="4 5">
    <name type="scientific">Coffea arabica</name>
    <name type="common">Arabian coffee</name>
    <dbReference type="NCBI Taxonomy" id="13443"/>
    <lineage>
        <taxon>Eukaryota</taxon>
        <taxon>Viridiplantae</taxon>
        <taxon>Streptophyta</taxon>
        <taxon>Embryophyta</taxon>
        <taxon>Tracheophyta</taxon>
        <taxon>Spermatophyta</taxon>
        <taxon>Magnoliopsida</taxon>
        <taxon>eudicotyledons</taxon>
        <taxon>Gunneridae</taxon>
        <taxon>Pentapetalae</taxon>
        <taxon>asterids</taxon>
        <taxon>lamiids</taxon>
        <taxon>Gentianales</taxon>
        <taxon>Rubiaceae</taxon>
        <taxon>Ixoroideae</taxon>
        <taxon>Gardenieae complex</taxon>
        <taxon>Bertiereae - Coffeeae clade</taxon>
        <taxon>Coffeeae</taxon>
        <taxon>Coffea</taxon>
    </lineage>
</organism>
<keyword evidence="4" id="KW-1185">Reference proteome</keyword>
<dbReference type="GeneID" id="113722963"/>
<dbReference type="Pfam" id="PF17035">
    <property type="entry name" value="BET"/>
    <property type="match status" value="1"/>
</dbReference>
<reference evidence="4" key="1">
    <citation type="journal article" date="2025" name="Foods">
        <title>Unveiling the Microbial Signatures of Arabica Coffee Cherries: Insights into Ripeness Specific Diversity, Functional Traits, and Implications for Quality and Safety.</title>
        <authorList>
            <consortium name="RefSeq"/>
            <person name="Tenea G.N."/>
            <person name="Cifuentes V."/>
            <person name="Reyes P."/>
            <person name="Cevallos-Vallejos M."/>
        </authorList>
    </citation>
    <scope>NUCLEOTIDE SEQUENCE [LARGE SCALE GENOMIC DNA]</scope>
</reference>
<gene>
    <name evidence="5" type="primary">LOC113722963</name>
</gene>
<evidence type="ECO:0000313" key="4">
    <source>
        <dbReference type="Proteomes" id="UP001652660"/>
    </source>
</evidence>
<dbReference type="Gene3D" id="1.20.1270.220">
    <property type="match status" value="1"/>
</dbReference>
<dbReference type="InterPro" id="IPR038336">
    <property type="entry name" value="NET_sf"/>
</dbReference>
<name>A0A6P6VHJ4_COFAR</name>
<dbReference type="InterPro" id="IPR027353">
    <property type="entry name" value="NET_dom"/>
</dbReference>
<dbReference type="PANTHER" id="PTHR45926">
    <property type="entry name" value="OSJNBA0053K19.4 PROTEIN"/>
    <property type="match status" value="1"/>
</dbReference>
<evidence type="ECO:0000256" key="1">
    <source>
        <dbReference type="ARBA" id="ARBA00023015"/>
    </source>
</evidence>
<dbReference type="PROSITE" id="PS51525">
    <property type="entry name" value="NET"/>
    <property type="match status" value="1"/>
</dbReference>
<sequence length="291" mass="33566">MSETSRGLGAPAENNMLGPDFFAFYMRELADLVSEEENLLAFFPESLDLVRNIPGVAGEDSLTENRLDGCNFKQSIKPTDSAPLFSDAIGSQLSDFRKERLKSLARRSLLTFTKEVDEMLIPILRICRTQSLLRYKESILSLPDTSNVANEEFNPQKKQEVSASCLIDDDLRRLLEHDSTKVEEVMKRHADELFKTIGYMEQKLEEFLDLLMSNCRLMTLTEKQELRKLIKNLPPRNMERIVEIIRRSRPSAKCSCDEIHVDLEEESKETLWRLYYYVEAVANARKLCEAQ</sequence>
<evidence type="ECO:0000313" key="5">
    <source>
        <dbReference type="RefSeq" id="XP_027102015.2"/>
    </source>
</evidence>
<dbReference type="Proteomes" id="UP001652660">
    <property type="component" value="Chromosome 7e"/>
</dbReference>
<evidence type="ECO:0000259" key="3">
    <source>
        <dbReference type="PROSITE" id="PS51525"/>
    </source>
</evidence>